<evidence type="ECO:0000256" key="6">
    <source>
        <dbReference type="ARBA" id="ARBA00035188"/>
    </source>
</evidence>
<protein>
    <recommendedName>
        <fullName evidence="6">Large ribosomal subunit protein mL43</fullName>
    </recommendedName>
</protein>
<sequence>MLPKDQSSTFVVSQSNTVSNMQFFILTYGFSQTTNPTLQKPAKALNFGWRFTDFLKTPAYNGVSRFTPQLHRITFRFCKQSESSVGIRNFIEHRIIDIGELPLYIVYITSCNTSRWNKYHPKCTQQGYTNETPSVVVYTQPVRNTNPVIRAEYGNGRVLQLNARNMSMAEIEKDVHLLYSRSGEPVVKLESRQSAAVGSVQVDTTDFP</sequence>
<comment type="subcellular location">
    <subcellularLocation>
        <location evidence="1">Mitochondrion</location>
    </subcellularLocation>
</comment>
<dbReference type="InterPro" id="IPR039927">
    <property type="entry name" value="Ribosomal_mL43"/>
</dbReference>
<dbReference type="InterPro" id="IPR007741">
    <property type="entry name" value="Ribosomal_mL43/mS25/NADH_DH"/>
</dbReference>
<evidence type="ECO:0000256" key="4">
    <source>
        <dbReference type="ARBA" id="ARBA00023128"/>
    </source>
</evidence>
<name>A0A1I7WCD5_HETBA</name>
<evidence type="ECO:0000256" key="5">
    <source>
        <dbReference type="ARBA" id="ARBA00023274"/>
    </source>
</evidence>
<organism evidence="8 9">
    <name type="scientific">Heterorhabditis bacteriophora</name>
    <name type="common">Entomopathogenic nematode worm</name>
    <dbReference type="NCBI Taxonomy" id="37862"/>
    <lineage>
        <taxon>Eukaryota</taxon>
        <taxon>Metazoa</taxon>
        <taxon>Ecdysozoa</taxon>
        <taxon>Nematoda</taxon>
        <taxon>Chromadorea</taxon>
        <taxon>Rhabditida</taxon>
        <taxon>Rhabditina</taxon>
        <taxon>Rhabditomorpha</taxon>
        <taxon>Strongyloidea</taxon>
        <taxon>Heterorhabditidae</taxon>
        <taxon>Heterorhabditis</taxon>
    </lineage>
</organism>
<dbReference type="PANTHER" id="PTHR21396:SF2">
    <property type="entry name" value="LARGE RIBOSOMAL SUBUNIT PROTEIN ML43"/>
    <property type="match status" value="1"/>
</dbReference>
<dbReference type="SMART" id="SM00916">
    <property type="entry name" value="L51_S25_CI-B8"/>
    <property type="match status" value="1"/>
</dbReference>
<comment type="similarity">
    <text evidence="2">Belongs to the mitochondrion-specific ribosomal protein mL43 family.</text>
</comment>
<evidence type="ECO:0000256" key="1">
    <source>
        <dbReference type="ARBA" id="ARBA00004173"/>
    </source>
</evidence>
<dbReference type="Pfam" id="PF05047">
    <property type="entry name" value="L51_S25_CI-B8"/>
    <property type="match status" value="1"/>
</dbReference>
<dbReference type="Gene3D" id="3.40.30.10">
    <property type="entry name" value="Glutaredoxin"/>
    <property type="match status" value="1"/>
</dbReference>
<feature type="domain" description="Ribosomal protein/NADH dehydrogenase" evidence="7">
    <location>
        <begin position="79"/>
        <end position="182"/>
    </location>
</feature>
<dbReference type="SUPFAM" id="SSF52833">
    <property type="entry name" value="Thioredoxin-like"/>
    <property type="match status" value="1"/>
</dbReference>
<keyword evidence="5" id="KW-0687">Ribonucleoprotein</keyword>
<dbReference type="GO" id="GO:0032543">
    <property type="term" value="P:mitochondrial translation"/>
    <property type="evidence" value="ECO:0007669"/>
    <property type="project" value="InterPro"/>
</dbReference>
<keyword evidence="3" id="KW-0689">Ribosomal protein</keyword>
<dbReference type="AlphaFoldDB" id="A0A1I7WCD5"/>
<keyword evidence="8" id="KW-1185">Reference proteome</keyword>
<dbReference type="Proteomes" id="UP000095283">
    <property type="component" value="Unplaced"/>
</dbReference>
<dbReference type="PANTHER" id="PTHR21396">
    <property type="entry name" value="39S RIBOSOMAL PROTEIN L43"/>
    <property type="match status" value="1"/>
</dbReference>
<dbReference type="InterPro" id="IPR036249">
    <property type="entry name" value="Thioredoxin-like_sf"/>
</dbReference>
<dbReference type="GO" id="GO:0005762">
    <property type="term" value="C:mitochondrial large ribosomal subunit"/>
    <property type="evidence" value="ECO:0007669"/>
    <property type="project" value="TreeGrafter"/>
</dbReference>
<keyword evidence="4" id="KW-0496">Mitochondrion</keyword>
<evidence type="ECO:0000313" key="9">
    <source>
        <dbReference type="WBParaSite" id="Hba_02340"/>
    </source>
</evidence>
<accession>A0A1I7WCD5</accession>
<evidence type="ECO:0000256" key="3">
    <source>
        <dbReference type="ARBA" id="ARBA00022980"/>
    </source>
</evidence>
<proteinExistence type="inferred from homology"/>
<evidence type="ECO:0000313" key="8">
    <source>
        <dbReference type="Proteomes" id="UP000095283"/>
    </source>
</evidence>
<evidence type="ECO:0000256" key="2">
    <source>
        <dbReference type="ARBA" id="ARBA00006073"/>
    </source>
</evidence>
<reference evidence="9" key="1">
    <citation type="submission" date="2016-11" db="UniProtKB">
        <authorList>
            <consortium name="WormBaseParasite"/>
        </authorList>
    </citation>
    <scope>IDENTIFICATION</scope>
</reference>
<dbReference type="GO" id="GO:0003735">
    <property type="term" value="F:structural constituent of ribosome"/>
    <property type="evidence" value="ECO:0007669"/>
    <property type="project" value="InterPro"/>
</dbReference>
<evidence type="ECO:0000259" key="7">
    <source>
        <dbReference type="SMART" id="SM00916"/>
    </source>
</evidence>
<dbReference type="WBParaSite" id="Hba_02340">
    <property type="protein sequence ID" value="Hba_02340"/>
    <property type="gene ID" value="Hba_02340"/>
</dbReference>